<dbReference type="SUPFAM" id="SSF54913">
    <property type="entry name" value="GlnB-like"/>
    <property type="match status" value="1"/>
</dbReference>
<dbReference type="PRINTS" id="PR00340">
    <property type="entry name" value="PIIGLNB"/>
</dbReference>
<dbReference type="Proteomes" id="UP001261624">
    <property type="component" value="Unassembled WGS sequence"/>
</dbReference>
<keyword evidence="2" id="KW-1185">Reference proteome</keyword>
<dbReference type="InterPro" id="IPR011322">
    <property type="entry name" value="N-reg_PII-like_a/b"/>
</dbReference>
<dbReference type="Pfam" id="PF00543">
    <property type="entry name" value="P-II"/>
    <property type="match status" value="1"/>
</dbReference>
<dbReference type="PANTHER" id="PTHR30115">
    <property type="entry name" value="NITROGEN REGULATORY PROTEIN P-II"/>
    <property type="match status" value="1"/>
</dbReference>
<evidence type="ECO:0000313" key="2">
    <source>
        <dbReference type="Proteomes" id="UP001261624"/>
    </source>
</evidence>
<comment type="caution">
    <text evidence="1">The sequence shown here is derived from an EMBL/GenBank/DDBJ whole genome shotgun (WGS) entry which is preliminary data.</text>
</comment>
<dbReference type="Gene3D" id="3.30.70.120">
    <property type="match status" value="1"/>
</dbReference>
<dbReference type="PANTHER" id="PTHR30115:SF11">
    <property type="entry name" value="NITROGEN REGULATORY PROTEIN P-II HOMOLOG"/>
    <property type="match status" value="1"/>
</dbReference>
<protein>
    <submittedName>
        <fullName evidence="1">P-II family nitrogen regulator</fullName>
    </submittedName>
</protein>
<reference evidence="1 2" key="1">
    <citation type="submission" date="2023-09" db="EMBL/GenBank/DDBJ databases">
        <authorList>
            <person name="Rey-Velasco X."/>
        </authorList>
    </citation>
    <scope>NUCLEOTIDE SEQUENCE [LARGE SCALE GENOMIC DNA]</scope>
    <source>
        <strain evidence="1 2">F188</strain>
    </source>
</reference>
<evidence type="ECO:0000313" key="1">
    <source>
        <dbReference type="EMBL" id="MDT0690908.1"/>
    </source>
</evidence>
<sequence>MKEIKAFVKPKRVQKVVEALSDSGFKSMTLSQGEGTGAFKAKGASPSLDFRITDSPVVKLELVCQNEEARKAIDIIVENGKTTDPGDGIIYLSDIEDAFQIKTGESIKRNKL</sequence>
<dbReference type="InterPro" id="IPR015867">
    <property type="entry name" value="N-reg_PII/ATP_PRibTrfase_C"/>
</dbReference>
<dbReference type="EMBL" id="JAVRHM010000017">
    <property type="protein sequence ID" value="MDT0690908.1"/>
    <property type="molecule type" value="Genomic_DNA"/>
</dbReference>
<gene>
    <name evidence="1" type="ORF">RM549_14005</name>
</gene>
<dbReference type="RefSeq" id="WP_311685900.1">
    <property type="nucleotide sequence ID" value="NZ_JAVRHM010000017.1"/>
</dbReference>
<organism evidence="1 2">
    <name type="scientific">Autumnicola patrickiae</name>
    <dbReference type="NCBI Taxonomy" id="3075591"/>
    <lineage>
        <taxon>Bacteria</taxon>
        <taxon>Pseudomonadati</taxon>
        <taxon>Bacteroidota</taxon>
        <taxon>Flavobacteriia</taxon>
        <taxon>Flavobacteriales</taxon>
        <taxon>Flavobacteriaceae</taxon>
        <taxon>Autumnicola</taxon>
    </lineage>
</organism>
<accession>A0ABU3E4H9</accession>
<dbReference type="InterPro" id="IPR002187">
    <property type="entry name" value="N-reg_PII"/>
</dbReference>
<dbReference type="SMART" id="SM00938">
    <property type="entry name" value="P-II"/>
    <property type="match status" value="1"/>
</dbReference>
<proteinExistence type="predicted"/>
<name>A0ABU3E4H9_9FLAO</name>
<dbReference type="PROSITE" id="PS51343">
    <property type="entry name" value="PII_GLNB_DOM"/>
    <property type="match status" value="1"/>
</dbReference>